<comment type="catalytic activity">
    <reaction evidence="1">
        <text>ATP + protein L-histidine = ADP + protein N-phospho-L-histidine.</text>
        <dbReference type="EC" id="2.7.13.3"/>
    </reaction>
</comment>
<evidence type="ECO:0000313" key="10">
    <source>
        <dbReference type="Proteomes" id="UP001500194"/>
    </source>
</evidence>
<evidence type="ECO:0000256" key="1">
    <source>
        <dbReference type="ARBA" id="ARBA00000085"/>
    </source>
</evidence>
<dbReference type="GeneID" id="68572151"/>
<evidence type="ECO:0000256" key="2">
    <source>
        <dbReference type="ARBA" id="ARBA00012438"/>
    </source>
</evidence>
<dbReference type="AlphaFoldDB" id="A0AAV3SYI6"/>
<keyword evidence="7" id="KW-0812">Transmembrane</keyword>
<name>A0AAV3SYI6_9EURY</name>
<dbReference type="EMBL" id="BAAADU010000002">
    <property type="protein sequence ID" value="GAA0647367.1"/>
    <property type="molecule type" value="Genomic_DNA"/>
</dbReference>
<dbReference type="EC" id="2.7.13.3" evidence="2"/>
<evidence type="ECO:0000256" key="3">
    <source>
        <dbReference type="ARBA" id="ARBA00022679"/>
    </source>
</evidence>
<evidence type="ECO:0000256" key="5">
    <source>
        <dbReference type="ARBA" id="ARBA00022777"/>
    </source>
</evidence>
<feature type="transmembrane region" description="Helical" evidence="7">
    <location>
        <begin position="35"/>
        <end position="58"/>
    </location>
</feature>
<feature type="transmembrane region" description="Helical" evidence="7">
    <location>
        <begin position="103"/>
        <end position="122"/>
    </location>
</feature>
<dbReference type="PANTHER" id="PTHR44936">
    <property type="entry name" value="SENSOR PROTEIN CREC"/>
    <property type="match status" value="1"/>
</dbReference>
<comment type="caution">
    <text evidence="9">The sequence shown here is derived from an EMBL/GenBank/DDBJ whole genome shotgun (WGS) entry which is preliminary data.</text>
</comment>
<reference evidence="9 10" key="1">
    <citation type="journal article" date="2019" name="Int. J. Syst. Evol. Microbiol.">
        <title>The Global Catalogue of Microorganisms (GCM) 10K type strain sequencing project: providing services to taxonomists for standard genome sequencing and annotation.</title>
        <authorList>
            <consortium name="The Broad Institute Genomics Platform"/>
            <consortium name="The Broad Institute Genome Sequencing Center for Infectious Disease"/>
            <person name="Wu L."/>
            <person name="Ma J."/>
        </authorList>
    </citation>
    <scope>NUCLEOTIDE SEQUENCE [LARGE SCALE GENOMIC DNA]</scope>
    <source>
        <strain evidence="9 10">JCM 16327</strain>
    </source>
</reference>
<gene>
    <name evidence="9" type="ORF">GCM10009019_07260</name>
</gene>
<evidence type="ECO:0000256" key="6">
    <source>
        <dbReference type="ARBA" id="ARBA00022840"/>
    </source>
</evidence>
<dbReference type="Proteomes" id="UP001500194">
    <property type="component" value="Unassembled WGS sequence"/>
</dbReference>
<dbReference type="InterPro" id="IPR005467">
    <property type="entry name" value="His_kinase_dom"/>
</dbReference>
<keyword evidence="6" id="KW-0067">ATP-binding</keyword>
<sequence length="344" mass="36393">MNVRRAAASSTISLTGLAVVAVVVAHVVTAAPPLVGVTVSALGAAVGLAVAALGYAVYRFEFTVRQTARIAGWNLLGVVVIALALALIYAYQDAVGSPPSTPVFSGTVLVAISSLAHVLIGINDARRIRAGALERERRKLSVLSRLVRHDLRTISQYLYGDASRARAAETQAERDAVADDIRETAADLGGLHDNLQTLRELVETDSADAAPADVASLVADAVASVRDDYPDAEIDLDAPESAPARAGEYVADAVRELVENAVEHTDGPVTVAVTREDGWVSVAVRDAGDGVPESEREIVLGERDITQLRHASGLGLWVAKWVADAYDGDLSFDDGVVRLRFRSR</sequence>
<dbReference type="InterPro" id="IPR036890">
    <property type="entry name" value="HATPase_C_sf"/>
</dbReference>
<protein>
    <recommendedName>
        <fullName evidence="2">histidine kinase</fullName>
        <ecNumber evidence="2">2.7.13.3</ecNumber>
    </recommendedName>
</protein>
<dbReference type="PROSITE" id="PS50109">
    <property type="entry name" value="HIS_KIN"/>
    <property type="match status" value="1"/>
</dbReference>
<evidence type="ECO:0000313" key="9">
    <source>
        <dbReference type="EMBL" id="GAA0647367.1"/>
    </source>
</evidence>
<dbReference type="GO" id="GO:0004673">
    <property type="term" value="F:protein histidine kinase activity"/>
    <property type="evidence" value="ECO:0007669"/>
    <property type="project" value="UniProtKB-EC"/>
</dbReference>
<keyword evidence="3" id="KW-0808">Transferase</keyword>
<dbReference type="PANTHER" id="PTHR44936:SF10">
    <property type="entry name" value="SENSOR PROTEIN RSTB"/>
    <property type="match status" value="1"/>
</dbReference>
<feature type="domain" description="Histidine kinase" evidence="8">
    <location>
        <begin position="146"/>
        <end position="344"/>
    </location>
</feature>
<keyword evidence="10" id="KW-1185">Reference proteome</keyword>
<proteinExistence type="predicted"/>
<dbReference type="InterPro" id="IPR050980">
    <property type="entry name" value="2C_sensor_his_kinase"/>
</dbReference>
<evidence type="ECO:0000256" key="4">
    <source>
        <dbReference type="ARBA" id="ARBA00022741"/>
    </source>
</evidence>
<keyword evidence="4" id="KW-0547">Nucleotide-binding</keyword>
<dbReference type="RefSeq" id="WP_227261564.1">
    <property type="nucleotide sequence ID" value="NZ_BAAADU010000002.1"/>
</dbReference>
<dbReference type="SUPFAM" id="SSF55874">
    <property type="entry name" value="ATPase domain of HSP90 chaperone/DNA topoisomerase II/histidine kinase"/>
    <property type="match status" value="1"/>
</dbReference>
<organism evidence="9 10">
    <name type="scientific">Salarchaeum japonicum</name>
    <dbReference type="NCBI Taxonomy" id="555573"/>
    <lineage>
        <taxon>Archaea</taxon>
        <taxon>Methanobacteriati</taxon>
        <taxon>Methanobacteriota</taxon>
        <taxon>Stenosarchaea group</taxon>
        <taxon>Halobacteria</taxon>
        <taxon>Halobacteriales</taxon>
        <taxon>Halobacteriaceae</taxon>
    </lineage>
</organism>
<dbReference type="InterPro" id="IPR003594">
    <property type="entry name" value="HATPase_dom"/>
</dbReference>
<dbReference type="Pfam" id="PF02518">
    <property type="entry name" value="HATPase_c"/>
    <property type="match status" value="1"/>
</dbReference>
<keyword evidence="5" id="KW-0418">Kinase</keyword>
<evidence type="ECO:0000256" key="7">
    <source>
        <dbReference type="SAM" id="Phobius"/>
    </source>
</evidence>
<keyword evidence="7" id="KW-0472">Membrane</keyword>
<dbReference type="GO" id="GO:0005524">
    <property type="term" value="F:ATP binding"/>
    <property type="evidence" value="ECO:0007669"/>
    <property type="project" value="UniProtKB-KW"/>
</dbReference>
<evidence type="ECO:0000259" key="8">
    <source>
        <dbReference type="PROSITE" id="PS50109"/>
    </source>
</evidence>
<dbReference type="Gene3D" id="3.30.565.10">
    <property type="entry name" value="Histidine kinase-like ATPase, C-terminal domain"/>
    <property type="match status" value="1"/>
</dbReference>
<feature type="transmembrane region" description="Helical" evidence="7">
    <location>
        <begin position="70"/>
        <end position="91"/>
    </location>
</feature>
<accession>A0AAV3SYI6</accession>
<dbReference type="SMART" id="SM00387">
    <property type="entry name" value="HATPase_c"/>
    <property type="match status" value="1"/>
</dbReference>
<keyword evidence="7" id="KW-1133">Transmembrane helix</keyword>